<comment type="subcellular location">
    <subcellularLocation>
        <location evidence="3 9">Cytoplasm</location>
    </subcellularLocation>
</comment>
<dbReference type="PANTHER" id="PTHR30457:SF12">
    <property type="entry name" value="5'_3'-NUCLEOTIDASE SURE"/>
    <property type="match status" value="1"/>
</dbReference>
<evidence type="ECO:0000256" key="7">
    <source>
        <dbReference type="ARBA" id="ARBA00022741"/>
    </source>
</evidence>
<evidence type="ECO:0000313" key="12">
    <source>
        <dbReference type="Proteomes" id="UP000697710"/>
    </source>
</evidence>
<dbReference type="Proteomes" id="UP000697710">
    <property type="component" value="Unassembled WGS sequence"/>
</dbReference>
<dbReference type="NCBIfam" id="TIGR00087">
    <property type="entry name" value="surE"/>
    <property type="match status" value="1"/>
</dbReference>
<dbReference type="GO" id="GO:0000166">
    <property type="term" value="F:nucleotide binding"/>
    <property type="evidence" value="ECO:0007669"/>
    <property type="project" value="UniProtKB-KW"/>
</dbReference>
<evidence type="ECO:0000256" key="9">
    <source>
        <dbReference type="HAMAP-Rule" id="MF_00060"/>
    </source>
</evidence>
<comment type="catalytic activity">
    <reaction evidence="1 9">
        <text>a ribonucleoside 5'-phosphate + H2O = a ribonucleoside + phosphate</text>
        <dbReference type="Rhea" id="RHEA:12484"/>
        <dbReference type="ChEBI" id="CHEBI:15377"/>
        <dbReference type="ChEBI" id="CHEBI:18254"/>
        <dbReference type="ChEBI" id="CHEBI:43474"/>
        <dbReference type="ChEBI" id="CHEBI:58043"/>
        <dbReference type="EC" id="3.1.3.5"/>
    </reaction>
</comment>
<evidence type="ECO:0000256" key="4">
    <source>
        <dbReference type="ARBA" id="ARBA00011062"/>
    </source>
</evidence>
<evidence type="ECO:0000313" key="11">
    <source>
        <dbReference type="EMBL" id="MCA9730183.1"/>
    </source>
</evidence>
<dbReference type="InterPro" id="IPR030048">
    <property type="entry name" value="SurE"/>
</dbReference>
<dbReference type="HAMAP" id="MF_00060">
    <property type="entry name" value="SurE"/>
    <property type="match status" value="1"/>
</dbReference>
<feature type="binding site" evidence="9">
    <location>
        <position position="9"/>
    </location>
    <ligand>
        <name>a divalent metal cation</name>
        <dbReference type="ChEBI" id="CHEBI:60240"/>
    </ligand>
</feature>
<comment type="similarity">
    <text evidence="4 9">Belongs to the SurE nucleotidase family.</text>
</comment>
<organism evidence="11 12">
    <name type="scientific">Eiseniibacteriota bacterium</name>
    <dbReference type="NCBI Taxonomy" id="2212470"/>
    <lineage>
        <taxon>Bacteria</taxon>
        <taxon>Candidatus Eiseniibacteriota</taxon>
    </lineage>
</organism>
<proteinExistence type="inferred from homology"/>
<dbReference type="InterPro" id="IPR036523">
    <property type="entry name" value="SurE-like_sf"/>
</dbReference>
<dbReference type="Pfam" id="PF01975">
    <property type="entry name" value="SurE"/>
    <property type="match status" value="1"/>
</dbReference>
<keyword evidence="7 9" id="KW-0547">Nucleotide-binding</keyword>
<dbReference type="EMBL" id="JAGQHR010001030">
    <property type="protein sequence ID" value="MCA9730183.1"/>
    <property type="molecule type" value="Genomic_DNA"/>
</dbReference>
<gene>
    <name evidence="9 11" type="primary">surE</name>
    <name evidence="11" type="ORF">KC729_21035</name>
</gene>
<comment type="caution">
    <text evidence="11">The sequence shown here is derived from an EMBL/GenBank/DDBJ whole genome shotgun (WGS) entry which is preliminary data.</text>
</comment>
<feature type="domain" description="Survival protein SurE-like phosphatase/nucleotidase" evidence="10">
    <location>
        <begin position="3"/>
        <end position="185"/>
    </location>
</feature>
<keyword evidence="8 9" id="KW-0378">Hydrolase</keyword>
<dbReference type="SUPFAM" id="SSF64167">
    <property type="entry name" value="SurE-like"/>
    <property type="match status" value="1"/>
</dbReference>
<sequence>MKILLSNDDGVQAAGLWALHDALAPHAELCVVAPEREQSASSHALTLHQPLRVRSVRERVYAVEGTPTDCILMAVRGFGGLIDFQPDLVVSGINHGPNLGDDVTYSGTVAAAFEGHLLGFPAVALSASSRTTDMAQPARAAVDLIRQLDPSRLVRNLLLNVNFPSLDYAQMRGFRITRLGKRVYEDVILERKDPRGRPYYWIGGSPAWDDDERSDYAAVRDGWVSVTPLHLELTQKERVEEMGTWDLRLSSDG</sequence>
<keyword evidence="6 9" id="KW-0479">Metal-binding</keyword>
<dbReference type="FunFam" id="3.40.1210.10:FF:000001">
    <property type="entry name" value="5'/3'-nucleotidase SurE"/>
    <property type="match status" value="1"/>
</dbReference>
<evidence type="ECO:0000256" key="2">
    <source>
        <dbReference type="ARBA" id="ARBA00001946"/>
    </source>
</evidence>
<dbReference type="Gene3D" id="3.40.1210.10">
    <property type="entry name" value="Survival protein SurE-like phosphatase/nucleotidase"/>
    <property type="match status" value="1"/>
</dbReference>
<feature type="binding site" evidence="9">
    <location>
        <position position="8"/>
    </location>
    <ligand>
        <name>a divalent metal cation</name>
        <dbReference type="ChEBI" id="CHEBI:60240"/>
    </ligand>
</feature>
<evidence type="ECO:0000259" key="10">
    <source>
        <dbReference type="Pfam" id="PF01975"/>
    </source>
</evidence>
<dbReference type="GO" id="GO:0004309">
    <property type="term" value="F:exopolyphosphatase activity"/>
    <property type="evidence" value="ECO:0007669"/>
    <property type="project" value="TreeGrafter"/>
</dbReference>
<evidence type="ECO:0000256" key="8">
    <source>
        <dbReference type="ARBA" id="ARBA00022801"/>
    </source>
</evidence>
<feature type="binding site" evidence="9">
    <location>
        <position position="39"/>
    </location>
    <ligand>
        <name>a divalent metal cation</name>
        <dbReference type="ChEBI" id="CHEBI:60240"/>
    </ligand>
</feature>
<comment type="cofactor">
    <cofactor evidence="2">
        <name>Mg(2+)</name>
        <dbReference type="ChEBI" id="CHEBI:18420"/>
    </cofactor>
</comment>
<name>A0A956RRC0_UNCEI</name>
<dbReference type="AlphaFoldDB" id="A0A956RRC0"/>
<reference evidence="11" key="1">
    <citation type="submission" date="2020-04" db="EMBL/GenBank/DDBJ databases">
        <authorList>
            <person name="Zhang T."/>
        </authorList>
    </citation>
    <scope>NUCLEOTIDE SEQUENCE</scope>
    <source>
        <strain evidence="11">HKST-UBA01</strain>
    </source>
</reference>
<dbReference type="GO" id="GO:0005737">
    <property type="term" value="C:cytoplasm"/>
    <property type="evidence" value="ECO:0007669"/>
    <property type="project" value="UniProtKB-SubCell"/>
</dbReference>
<dbReference type="EC" id="3.1.3.5" evidence="9"/>
<dbReference type="GO" id="GO:0046872">
    <property type="term" value="F:metal ion binding"/>
    <property type="evidence" value="ECO:0007669"/>
    <property type="project" value="UniProtKB-UniRule"/>
</dbReference>
<dbReference type="PANTHER" id="PTHR30457">
    <property type="entry name" value="5'-NUCLEOTIDASE SURE"/>
    <property type="match status" value="1"/>
</dbReference>
<dbReference type="InterPro" id="IPR002828">
    <property type="entry name" value="SurE-like_Pase/nucleotidase"/>
</dbReference>
<dbReference type="GO" id="GO:0008253">
    <property type="term" value="F:5'-nucleotidase activity"/>
    <property type="evidence" value="ECO:0007669"/>
    <property type="project" value="UniProtKB-UniRule"/>
</dbReference>
<comment type="cofactor">
    <cofactor evidence="9">
        <name>a divalent metal cation</name>
        <dbReference type="ChEBI" id="CHEBI:60240"/>
    </cofactor>
    <text evidence="9">Binds 1 divalent metal cation per subunit.</text>
</comment>
<feature type="binding site" evidence="9">
    <location>
        <position position="94"/>
    </location>
    <ligand>
        <name>a divalent metal cation</name>
        <dbReference type="ChEBI" id="CHEBI:60240"/>
    </ligand>
</feature>
<protein>
    <recommendedName>
        <fullName evidence="9">5'-nucleotidase SurE</fullName>
        <ecNumber evidence="9">3.1.3.5</ecNumber>
    </recommendedName>
    <alternativeName>
        <fullName evidence="9">Nucleoside 5'-monophosphate phosphohydrolase</fullName>
    </alternativeName>
</protein>
<evidence type="ECO:0000256" key="6">
    <source>
        <dbReference type="ARBA" id="ARBA00022723"/>
    </source>
</evidence>
<keyword evidence="5 9" id="KW-0963">Cytoplasm</keyword>
<reference evidence="11" key="2">
    <citation type="journal article" date="2021" name="Microbiome">
        <title>Successional dynamics and alternative stable states in a saline activated sludge microbial community over 9 years.</title>
        <authorList>
            <person name="Wang Y."/>
            <person name="Ye J."/>
            <person name="Ju F."/>
            <person name="Liu L."/>
            <person name="Boyd J.A."/>
            <person name="Deng Y."/>
            <person name="Parks D.H."/>
            <person name="Jiang X."/>
            <person name="Yin X."/>
            <person name="Woodcroft B.J."/>
            <person name="Tyson G.W."/>
            <person name="Hugenholtz P."/>
            <person name="Polz M.F."/>
            <person name="Zhang T."/>
        </authorList>
    </citation>
    <scope>NUCLEOTIDE SEQUENCE</scope>
    <source>
        <strain evidence="11">HKST-UBA01</strain>
    </source>
</reference>
<evidence type="ECO:0000256" key="5">
    <source>
        <dbReference type="ARBA" id="ARBA00022490"/>
    </source>
</evidence>
<comment type="function">
    <text evidence="9">Nucleotidase that shows phosphatase activity on nucleoside 5'-monophosphates.</text>
</comment>
<evidence type="ECO:0000256" key="1">
    <source>
        <dbReference type="ARBA" id="ARBA00000815"/>
    </source>
</evidence>
<accession>A0A956RRC0</accession>
<dbReference type="GO" id="GO:0008254">
    <property type="term" value="F:3'-nucleotidase activity"/>
    <property type="evidence" value="ECO:0007669"/>
    <property type="project" value="TreeGrafter"/>
</dbReference>
<evidence type="ECO:0000256" key="3">
    <source>
        <dbReference type="ARBA" id="ARBA00004496"/>
    </source>
</evidence>
<dbReference type="NCBIfam" id="NF001490">
    <property type="entry name" value="PRK00346.1-4"/>
    <property type="match status" value="1"/>
</dbReference>